<evidence type="ECO:0000313" key="2">
    <source>
        <dbReference type="Proteomes" id="UP001642540"/>
    </source>
</evidence>
<protein>
    <recommendedName>
        <fullName evidence="3">F-box domain-containing protein</fullName>
    </recommendedName>
</protein>
<proteinExistence type="predicted"/>
<evidence type="ECO:0000313" key="1">
    <source>
        <dbReference type="EMBL" id="CAL8129317.1"/>
    </source>
</evidence>
<comment type="caution">
    <text evidence="1">The sequence shown here is derived from an EMBL/GenBank/DDBJ whole genome shotgun (WGS) entry which is preliminary data.</text>
</comment>
<dbReference type="SUPFAM" id="SSF52047">
    <property type="entry name" value="RNI-like"/>
    <property type="match status" value="1"/>
</dbReference>
<gene>
    <name evidence="1" type="ORF">ODALV1_LOCUS23072</name>
</gene>
<dbReference type="Gene3D" id="3.80.10.10">
    <property type="entry name" value="Ribonuclease Inhibitor"/>
    <property type="match status" value="1"/>
</dbReference>
<reference evidence="1 2" key="1">
    <citation type="submission" date="2024-08" db="EMBL/GenBank/DDBJ databases">
        <authorList>
            <person name="Cucini C."/>
            <person name="Frati F."/>
        </authorList>
    </citation>
    <scope>NUCLEOTIDE SEQUENCE [LARGE SCALE GENOMIC DNA]</scope>
</reference>
<organism evidence="1 2">
    <name type="scientific">Orchesella dallaii</name>
    <dbReference type="NCBI Taxonomy" id="48710"/>
    <lineage>
        <taxon>Eukaryota</taxon>
        <taxon>Metazoa</taxon>
        <taxon>Ecdysozoa</taxon>
        <taxon>Arthropoda</taxon>
        <taxon>Hexapoda</taxon>
        <taxon>Collembola</taxon>
        <taxon>Entomobryomorpha</taxon>
        <taxon>Entomobryoidea</taxon>
        <taxon>Orchesellidae</taxon>
        <taxon>Orchesellinae</taxon>
        <taxon>Orchesella</taxon>
    </lineage>
</organism>
<sequence length="568" mass="65561">MIFFVFKQNRIEVMDQDETPGQCQGQAGGRSDAVVAVQCSSQVIDTVAVGIPPGERAKKFCPDAPAIPLRNASPPDEEIDVVSIDILPPEMLRQIFDKLTMNPNNGSDLEQAQQKETILNCRLVSSRWNFEVESVLEKKCLEIWKKLPKDLGEEPPNINTLLVLPTGNRFFADLILYPFRRETYNYPVLPEETIFPLEWGFCPPPLLSQSADRRDEITSNPFASKCLKITSDLGLDPSPYFKMSRGTQLTKIIPLFSSFGHHLSSLIMERVTLSPEILSGILKNVPNLKVFKLTRITFFHLEFCRRPYQLLPSLTHLQHIRLLGAKPLTKETFYWRDFDHQKQIYSWILAPYKKQLLTLDTDVLGGYPSNFSALQRLFVYDVKDLKFLEPNVVFYPNLKCLSLPNIKINTDTTLEMIRDHIAPFSKTLSSLHLNFNAGIYWISSVRGHYYEPLPYSTLKRREKIEFLKMKTFSITFPNLREEVNMVKEFLKGFPKLERLNFVFNLRNYPMDKISELIKVTKALVDGEEYWRDCPELKKFSIKLELNGDGLMRNSFSWEPRKPPGFQDG</sequence>
<dbReference type="EMBL" id="CAXLJM020000076">
    <property type="protein sequence ID" value="CAL8129317.1"/>
    <property type="molecule type" value="Genomic_DNA"/>
</dbReference>
<evidence type="ECO:0008006" key="3">
    <source>
        <dbReference type="Google" id="ProtNLM"/>
    </source>
</evidence>
<dbReference type="Proteomes" id="UP001642540">
    <property type="component" value="Unassembled WGS sequence"/>
</dbReference>
<name>A0ABP1RJX1_9HEXA</name>
<keyword evidence="2" id="KW-1185">Reference proteome</keyword>
<accession>A0ABP1RJX1</accession>
<dbReference type="InterPro" id="IPR032675">
    <property type="entry name" value="LRR_dom_sf"/>
</dbReference>